<organism evidence="2 4">
    <name type="scientific">Fopius arisanus</name>
    <dbReference type="NCBI Taxonomy" id="64838"/>
    <lineage>
        <taxon>Eukaryota</taxon>
        <taxon>Metazoa</taxon>
        <taxon>Ecdysozoa</taxon>
        <taxon>Arthropoda</taxon>
        <taxon>Hexapoda</taxon>
        <taxon>Insecta</taxon>
        <taxon>Pterygota</taxon>
        <taxon>Neoptera</taxon>
        <taxon>Endopterygota</taxon>
        <taxon>Hymenoptera</taxon>
        <taxon>Apocrita</taxon>
        <taxon>Ichneumonoidea</taxon>
        <taxon>Braconidae</taxon>
        <taxon>Opiinae</taxon>
        <taxon>Fopius</taxon>
    </lineage>
</organism>
<sequence>MSLPILSIDDKSIYAIVSLIFFDCVRVSHRDRLIFSSQLVELLLLVHPHSYLVTIQRIEELSRAIVENPRRLGAGNVWARGCWRRFFRRNNDSPLRHNNRVMRKEEEQPEDDALEEDRHPSKFYPQNMGLRY</sequence>
<dbReference type="RefSeq" id="XP_011297491.1">
    <property type="nucleotide sequence ID" value="XM_011299189.1"/>
</dbReference>
<feature type="region of interest" description="Disordered" evidence="1">
    <location>
        <begin position="90"/>
        <end position="132"/>
    </location>
</feature>
<reference evidence="3 4" key="1">
    <citation type="submission" date="2025-04" db="UniProtKB">
        <authorList>
            <consortium name="RefSeq"/>
        </authorList>
    </citation>
    <scope>IDENTIFICATION</scope>
    <source>
        <strain evidence="3 4">USDA-PBARC FA_bdor</strain>
        <tissue evidence="3 4">Whole organism</tissue>
    </source>
</reference>
<dbReference type="AlphaFoldDB" id="A0A9R1TSG6"/>
<dbReference type="KEGG" id="fas:105263159"/>
<dbReference type="RefSeq" id="XP_011297490.1">
    <property type="nucleotide sequence ID" value="XM_011299188.1"/>
</dbReference>
<evidence type="ECO:0000313" key="3">
    <source>
        <dbReference type="RefSeq" id="XP_011297490.1"/>
    </source>
</evidence>
<evidence type="ECO:0000313" key="4">
    <source>
        <dbReference type="RefSeq" id="XP_011297491.1"/>
    </source>
</evidence>
<dbReference type="GeneID" id="105263159"/>
<accession>A0A9R1SUP8</accession>
<dbReference type="Proteomes" id="UP000694866">
    <property type="component" value="Unplaced"/>
</dbReference>
<proteinExistence type="predicted"/>
<evidence type="ECO:0000313" key="2">
    <source>
        <dbReference type="Proteomes" id="UP000694866"/>
    </source>
</evidence>
<keyword evidence="2" id="KW-1185">Reference proteome</keyword>
<accession>A0A9R1TSG6</accession>
<protein>
    <submittedName>
        <fullName evidence="3 4">Uncharacterized protein</fullName>
    </submittedName>
</protein>
<gene>
    <name evidence="3 4" type="primary">LOC105263159</name>
</gene>
<evidence type="ECO:0000256" key="1">
    <source>
        <dbReference type="SAM" id="MobiDB-lite"/>
    </source>
</evidence>
<name>A0A9R1TSG6_9HYME</name>